<dbReference type="Proteomes" id="UP000480178">
    <property type="component" value="Chromosome"/>
</dbReference>
<dbReference type="KEGG" id="rhoz:GXP67_18735"/>
<evidence type="ECO:0000313" key="1">
    <source>
        <dbReference type="EMBL" id="QHT68533.1"/>
    </source>
</evidence>
<dbReference type="RefSeq" id="WP_162444544.1">
    <property type="nucleotide sequence ID" value="NZ_CP048222.1"/>
</dbReference>
<reference evidence="1 2" key="1">
    <citation type="submission" date="2020-01" db="EMBL/GenBank/DDBJ databases">
        <authorList>
            <person name="Kim M.K."/>
        </authorList>
    </citation>
    <scope>NUCLEOTIDE SEQUENCE [LARGE SCALE GENOMIC DNA]</scope>
    <source>
        <strain evidence="1 2">172606-1</strain>
    </source>
</reference>
<protein>
    <submittedName>
        <fullName evidence="1">Uncharacterized protein</fullName>
    </submittedName>
</protein>
<organism evidence="1 2">
    <name type="scientific">Rhodocytophaga rosea</name>
    <dbReference type="NCBI Taxonomy" id="2704465"/>
    <lineage>
        <taxon>Bacteria</taxon>
        <taxon>Pseudomonadati</taxon>
        <taxon>Bacteroidota</taxon>
        <taxon>Cytophagia</taxon>
        <taxon>Cytophagales</taxon>
        <taxon>Rhodocytophagaceae</taxon>
        <taxon>Rhodocytophaga</taxon>
    </lineage>
</organism>
<gene>
    <name evidence="1" type="ORF">GXP67_18735</name>
</gene>
<proteinExistence type="predicted"/>
<evidence type="ECO:0000313" key="2">
    <source>
        <dbReference type="Proteomes" id="UP000480178"/>
    </source>
</evidence>
<name>A0A6C0GLK8_9BACT</name>
<accession>A0A6C0GLK8</accession>
<dbReference type="EMBL" id="CP048222">
    <property type="protein sequence ID" value="QHT68533.1"/>
    <property type="molecule type" value="Genomic_DNA"/>
</dbReference>
<sequence>MNLELRNSIEQFLQRASQNSLAGERNSYEEAEAINTKLDGLISSWYINELFDKAIIP</sequence>
<dbReference type="AlphaFoldDB" id="A0A6C0GLK8"/>
<keyword evidence="2" id="KW-1185">Reference proteome</keyword>